<dbReference type="EMBL" id="NXID01000006">
    <property type="protein sequence ID" value="RXK16502.1"/>
    <property type="molecule type" value="Genomic_DNA"/>
</dbReference>
<gene>
    <name evidence="2" type="ORF">CP985_02830</name>
</gene>
<name>A0AAX2AHM5_9BACT</name>
<keyword evidence="1" id="KW-1133">Transmembrane helix</keyword>
<dbReference type="RefSeq" id="WP_114841155.1">
    <property type="nucleotide sequence ID" value="NZ_CP031219.1"/>
</dbReference>
<dbReference type="AlphaFoldDB" id="A0AAX2AHM5"/>
<keyword evidence="3" id="KW-1185">Reference proteome</keyword>
<sequence length="101" mass="11850">MKKQSSLVKNSFTLFETLLSLTLLAIVISLVYKLTYYDSFTTLFETLNNIENSFTLKKYDKNFTIKEENLEVITNNSSKTISVKKVIYKDKNILLYKYEPK</sequence>
<reference evidence="2 3" key="1">
    <citation type="submission" date="2017-09" db="EMBL/GenBank/DDBJ databases">
        <title>Genomics of the genus Arcobacter.</title>
        <authorList>
            <person name="Perez-Cataluna A."/>
            <person name="Figueras M.J."/>
            <person name="Salas-Masso N."/>
        </authorList>
    </citation>
    <scope>NUCLEOTIDE SEQUENCE [LARGE SCALE GENOMIC DNA]</scope>
    <source>
        <strain evidence="2 3">CECT 7386</strain>
    </source>
</reference>
<evidence type="ECO:0008006" key="4">
    <source>
        <dbReference type="Google" id="ProtNLM"/>
    </source>
</evidence>
<dbReference type="KEGG" id="amyt:AMYT_0684"/>
<protein>
    <recommendedName>
        <fullName evidence="4">Type II secretion system protein</fullName>
    </recommendedName>
</protein>
<keyword evidence="1" id="KW-0472">Membrane</keyword>
<evidence type="ECO:0000313" key="2">
    <source>
        <dbReference type="EMBL" id="RXK16502.1"/>
    </source>
</evidence>
<organism evidence="2 3">
    <name type="scientific">Malaciobacter mytili LMG 24559</name>
    <dbReference type="NCBI Taxonomy" id="1032238"/>
    <lineage>
        <taxon>Bacteria</taxon>
        <taxon>Pseudomonadati</taxon>
        <taxon>Campylobacterota</taxon>
        <taxon>Epsilonproteobacteria</taxon>
        <taxon>Campylobacterales</taxon>
        <taxon>Arcobacteraceae</taxon>
        <taxon>Malaciobacter</taxon>
    </lineage>
</organism>
<dbReference type="Proteomes" id="UP000290092">
    <property type="component" value="Unassembled WGS sequence"/>
</dbReference>
<proteinExistence type="predicted"/>
<accession>A0AAX2AHM5</accession>
<comment type="caution">
    <text evidence="2">The sequence shown here is derived from an EMBL/GenBank/DDBJ whole genome shotgun (WGS) entry which is preliminary data.</text>
</comment>
<feature type="transmembrane region" description="Helical" evidence="1">
    <location>
        <begin position="12"/>
        <end position="32"/>
    </location>
</feature>
<evidence type="ECO:0000313" key="3">
    <source>
        <dbReference type="Proteomes" id="UP000290092"/>
    </source>
</evidence>
<evidence type="ECO:0000256" key="1">
    <source>
        <dbReference type="SAM" id="Phobius"/>
    </source>
</evidence>
<keyword evidence="1" id="KW-0812">Transmembrane</keyword>